<dbReference type="InterPro" id="IPR039782">
    <property type="entry name" value="VPS13B"/>
</dbReference>
<proteinExistence type="predicted"/>
<feature type="region of interest" description="Disordered" evidence="1">
    <location>
        <begin position="256"/>
        <end position="289"/>
    </location>
</feature>
<accession>A0A6A3FPN8</accession>
<feature type="region of interest" description="Disordered" evidence="1">
    <location>
        <begin position="107"/>
        <end position="129"/>
    </location>
</feature>
<dbReference type="EMBL" id="QXGF01000139">
    <property type="protein sequence ID" value="KAE8945920.1"/>
    <property type="molecule type" value="Genomic_DNA"/>
</dbReference>
<dbReference type="PANTHER" id="PTHR12517">
    <property type="entry name" value="VACUOLAR PROTEIN SORTING-ASSOCIATED PROTEIN 13B"/>
    <property type="match status" value="1"/>
</dbReference>
<comment type="caution">
    <text evidence="2">The sequence shown here is derived from an EMBL/GenBank/DDBJ whole genome shotgun (WGS) entry which is preliminary data.</text>
</comment>
<dbReference type="Proteomes" id="UP000429523">
    <property type="component" value="Unassembled WGS sequence"/>
</dbReference>
<evidence type="ECO:0000313" key="3">
    <source>
        <dbReference type="Proteomes" id="UP000429523"/>
    </source>
</evidence>
<sequence length="1343" mass="147338">MLDLLSPLRGYIAQNLQFYLSKYIEDIQLEGLGLFGGDLVLNDLEIKRHVLRESLEIPSSFDFSRGFIRELRIHIPWTQLLSQPIEVKLYTIELILTAKSDDPARAGAAAAAGGDANAEPPPEDKIEQPKSGWIHDTLQKILANISVQVNNLVLKYEHDDVVFSIALGTLDFYSASESDGWKRNFEELGGGRRAICKRIDAKDVTIFLDRYTSEADAKDGSTRDRVRRNVVGYELPVLSRTSASVRAKLQLFPNAAAGRAQDGRRSRPTSPRSPLHQPPPTPSGVQDEGNIVDVDGLFGYRPSVMCDPFYYYSCNPSSVTPMHEVDIFIGELLFSVSDRQLEMLNQLIKSASSKIEQAHELAPQEKNTHVASGRDVKAAPDGVATAAIPRKYPNECQKMDGIAKKRESWFGWAMNALGTAEDEEEDELVSELLAETRGALLRVRPPISDADEDALIASGPVTKTSCVRLCISSASLTLRKHEKEDQEVERQDAVVAENEEEFVPVANIGMVKVSRQTRRRKVARPAVPVLNLTMSYVALEMLLARGEEKSGTDLVFEIEKVELVSATASENREDSKCKKGRVLLAWGSIDSSHFSDCVSHPYFINSFFGEETTRLNQRETRSFEIVKVSLDADIPVWKTLEVGQGNSDESKNDPCECYTTWNGKAGRCIPIGKVSDICEQAIRIIGIKERVLDGGILSNAVSTSWASNNFPVSISEGMLRALTSIADEYRAHRSPDLGAQHNLTQLLQPQLHALFSRYTMHSCSAASLRASMRSGNVRHRSVHSALRLRLASTLTRVDRDELSANIDVRKETISKVLDISFGEAQAVLDPPKCVEILEAVSIILQTNKEGDQESENEVSVATTENASPSIQYIVQSDSKLVTASKVRIHLSDVPEKSWQDEGETRSRGGISLVGCDFSWMGTFYPGSSTNRVQLGAVSALLEKSHENTDHSAVAPLVEVLGVGLLITANSADGGDSDGLFASLDKLVVDTSPSSIMTVVDAIGGFTSTLGYPIPFHGTRLEPKTSKHTFRVEVCRATLSRSVSHRPRVAMAQRQSISAEIASISANVKKSNKKHGTHRILQGGVAPITIREENVGSSLFKCDIRQEKSRGVLREVPLLGLAPLYVELKGLLHLTAVVLGLVNGITASLPVGKRSTPPHTGGQIVFPPNSTSTSWSLTLHLKAAGADILVNDALQLKIPSVSISSLDTEPNPPKQVQPRGTLKLECRMENARLCVSENGVLKGLLDPMLFGIGVVSISVDLSHHTGDHEQAYAIDMSVHVSNIQVSLSRLKLLYLFKLPFLETETWLISSPVRSSSSIPQSEAENNASLRYRWHLRIADRFGQL</sequence>
<dbReference type="PANTHER" id="PTHR12517:SF0">
    <property type="entry name" value="INTERMEMBRANE LIPID TRANSFER PROTEIN VPS13B"/>
    <property type="match status" value="1"/>
</dbReference>
<organism evidence="2 3">
    <name type="scientific">Phytophthora fragariae</name>
    <dbReference type="NCBI Taxonomy" id="53985"/>
    <lineage>
        <taxon>Eukaryota</taxon>
        <taxon>Sar</taxon>
        <taxon>Stramenopiles</taxon>
        <taxon>Oomycota</taxon>
        <taxon>Peronosporomycetes</taxon>
        <taxon>Peronosporales</taxon>
        <taxon>Peronosporaceae</taxon>
        <taxon>Phytophthora</taxon>
    </lineage>
</organism>
<feature type="compositionally biased region" description="Low complexity" evidence="1">
    <location>
        <begin position="107"/>
        <end position="118"/>
    </location>
</feature>
<evidence type="ECO:0000256" key="1">
    <source>
        <dbReference type="SAM" id="MobiDB-lite"/>
    </source>
</evidence>
<name>A0A6A3FPN8_9STRA</name>
<protein>
    <submittedName>
        <fullName evidence="2">Uncharacterized protein</fullName>
    </submittedName>
</protein>
<reference evidence="2 3" key="1">
    <citation type="submission" date="2018-08" db="EMBL/GenBank/DDBJ databases">
        <title>Genomic investigation of the strawberry pathogen Phytophthora fragariae indicates pathogenicity is determined by transcriptional variation in three key races.</title>
        <authorList>
            <person name="Adams T.M."/>
            <person name="Armitage A.D."/>
            <person name="Sobczyk M.K."/>
            <person name="Bates H.J."/>
            <person name="Dunwell J.M."/>
            <person name="Nellist C.F."/>
            <person name="Harrison R.J."/>
        </authorList>
    </citation>
    <scope>NUCLEOTIDE SEQUENCE [LARGE SCALE GENOMIC DNA]</scope>
    <source>
        <strain evidence="2 3">NOV-9</strain>
    </source>
</reference>
<gene>
    <name evidence="2" type="ORF">PF009_g4439</name>
</gene>
<evidence type="ECO:0000313" key="2">
    <source>
        <dbReference type="EMBL" id="KAE8945920.1"/>
    </source>
</evidence>